<keyword evidence="4" id="KW-1185">Reference proteome</keyword>
<dbReference type="PANTHER" id="PTHR45615:SF40">
    <property type="entry name" value="MYOSIN HEAVY CHAIN, NON-MUSCLE"/>
    <property type="match status" value="1"/>
</dbReference>
<evidence type="ECO:0000256" key="2">
    <source>
        <dbReference type="SAM" id="MobiDB-lite"/>
    </source>
</evidence>
<feature type="coiled-coil region" evidence="1">
    <location>
        <begin position="224"/>
        <end position="359"/>
    </location>
</feature>
<sequence length="958" mass="99335">MALTGDRRALVVATSQAAAAQRAHAAALAQASVRARAAAAANRLLAGSLALVGGPVGAAALAVGGLVWLATTAETTTEATRNLKSASDAVQGVLDGQADASGRAAKAAREQGIAALEAARAEITAIEEVQAARKRTAPAGSVEPVPSVFDRQLARLKANIATLESKLGDLKDREKEAGKAGSDAGDEVGKAFSESSSSVRGLIDDFTDLEEQAAVLAGAKPLKALAATRDIQDARDMIADLSDEALAGLREKLDELGISGETLEDRVARLIKRKRDLEDSIESTEDALERERKAVDEEAAAYEDLFLRKEKVAAQNDKLRGQRLDELHEREKEAAKKAAEEIARQAERAQEQFDRIVERSSSRIVDIGADTIFGTLRGESRDFWQDFEDLALRTFSQIAAEAALRPIIQPVVANVVGSAPGLFGLGSNGNAGGGGLPGAVGNLGNLASAADFAGFDLGFSGIGQSINAFGASIGFGGSAATTGAAFAATPAAGTPLAIAPGASAAAPGVTAASVPGAANAGALTSASLTSTLGAAGIGAAGGGILADLVGLDSTGGSIGGGLGAGIGFAVGGPVGGIVGGLAGSLGGGALGDLFGKSKPSRAIDRRFGLRDGRVVLTAAPSDEASDEQKRAFNRIAEVVPQQINQFVEGIGASLRDIPRIIIAQTRRSGTRVGVEGVTGMLESSRHRVGSLEEAVDFAIRESLQRADFGGLSPLTRRALRRSLKLHDGDLNAVQQDVAFARTIQQLSDAEKFSETELQIRAIKERFGEMIDRARELGLATGVLKRARDEEIAAIRKQAEATGDLATSREQETAARRAVRDLGGLQDLVQSLRFGESPVLTPEQQLSQARAEFQAAMAAVNDNEPGSLAGLAQAGTVLRDELRERFGSGSGFVDGARDIVEAIQRVTSRSQAELIQQAQVEATERQTEVLSRTLGEVRDEVAALRRDIGADRLRPARVA</sequence>
<dbReference type="GO" id="GO:0032982">
    <property type="term" value="C:myosin filament"/>
    <property type="evidence" value="ECO:0007669"/>
    <property type="project" value="TreeGrafter"/>
</dbReference>
<dbReference type="GO" id="GO:0051015">
    <property type="term" value="F:actin filament binding"/>
    <property type="evidence" value="ECO:0007669"/>
    <property type="project" value="TreeGrafter"/>
</dbReference>
<evidence type="ECO:0000313" key="3">
    <source>
        <dbReference type="EMBL" id="RDD60219.1"/>
    </source>
</evidence>
<protein>
    <recommendedName>
        <fullName evidence="5">Bacteriophage tail tape measure N-terminal domain-containing protein</fullName>
    </recommendedName>
</protein>
<organism evidence="3 4">
    <name type="scientific">Ferruginivarius sediminum</name>
    <dbReference type="NCBI Taxonomy" id="2661937"/>
    <lineage>
        <taxon>Bacteria</taxon>
        <taxon>Pseudomonadati</taxon>
        <taxon>Pseudomonadota</taxon>
        <taxon>Alphaproteobacteria</taxon>
        <taxon>Rhodospirillales</taxon>
        <taxon>Rhodospirillaceae</taxon>
        <taxon>Ferruginivarius</taxon>
    </lineage>
</organism>
<evidence type="ECO:0000256" key="1">
    <source>
        <dbReference type="SAM" id="Coils"/>
    </source>
</evidence>
<name>A0A369T4H1_9PROT</name>
<reference evidence="3 4" key="1">
    <citation type="submission" date="2018-07" db="EMBL/GenBank/DDBJ databases">
        <title>Venubactetium sediminum gen. nov., sp. nov., isolated from a marine solar saltern.</title>
        <authorList>
            <person name="Wang S."/>
        </authorList>
    </citation>
    <scope>NUCLEOTIDE SEQUENCE [LARGE SCALE GENOMIC DNA]</scope>
    <source>
        <strain evidence="3 4">WD2A32</strain>
    </source>
</reference>
<dbReference type="GO" id="GO:0000146">
    <property type="term" value="F:microfilament motor activity"/>
    <property type="evidence" value="ECO:0007669"/>
    <property type="project" value="TreeGrafter"/>
</dbReference>
<feature type="region of interest" description="Disordered" evidence="2">
    <location>
        <begin position="172"/>
        <end position="192"/>
    </location>
</feature>
<evidence type="ECO:0008006" key="5">
    <source>
        <dbReference type="Google" id="ProtNLM"/>
    </source>
</evidence>
<dbReference type="Proteomes" id="UP000253941">
    <property type="component" value="Unassembled WGS sequence"/>
</dbReference>
<dbReference type="AlphaFoldDB" id="A0A369T4H1"/>
<dbReference type="EMBL" id="QPMH01000035">
    <property type="protein sequence ID" value="RDD60219.1"/>
    <property type="molecule type" value="Genomic_DNA"/>
</dbReference>
<accession>A0A369T4H1</accession>
<dbReference type="PANTHER" id="PTHR45615">
    <property type="entry name" value="MYOSIN HEAVY CHAIN, NON-MUSCLE"/>
    <property type="match status" value="1"/>
</dbReference>
<comment type="caution">
    <text evidence="3">The sequence shown here is derived from an EMBL/GenBank/DDBJ whole genome shotgun (WGS) entry which is preliminary data.</text>
</comment>
<proteinExistence type="predicted"/>
<gene>
    <name evidence="3" type="ORF">DRB17_19260</name>
</gene>
<keyword evidence="1" id="KW-0175">Coiled coil</keyword>
<dbReference type="GO" id="GO:0016460">
    <property type="term" value="C:myosin II complex"/>
    <property type="evidence" value="ECO:0007669"/>
    <property type="project" value="TreeGrafter"/>
</dbReference>
<evidence type="ECO:0000313" key="4">
    <source>
        <dbReference type="Proteomes" id="UP000253941"/>
    </source>
</evidence>
<dbReference type="GO" id="GO:0005737">
    <property type="term" value="C:cytoplasm"/>
    <property type="evidence" value="ECO:0007669"/>
    <property type="project" value="TreeGrafter"/>
</dbReference>